<feature type="transmembrane region" description="Helical" evidence="1">
    <location>
        <begin position="6"/>
        <end position="22"/>
    </location>
</feature>
<dbReference type="AlphaFoldDB" id="A0A1M5WBE5"/>
<evidence type="ECO:0000313" key="2">
    <source>
        <dbReference type="EMBL" id="SHH84919.1"/>
    </source>
</evidence>
<feature type="transmembrane region" description="Helical" evidence="1">
    <location>
        <begin position="57"/>
        <end position="75"/>
    </location>
</feature>
<organism evidence="2 3">
    <name type="scientific">Virgibacillus chiguensis</name>
    <dbReference type="NCBI Taxonomy" id="411959"/>
    <lineage>
        <taxon>Bacteria</taxon>
        <taxon>Bacillati</taxon>
        <taxon>Bacillota</taxon>
        <taxon>Bacilli</taxon>
        <taxon>Bacillales</taxon>
        <taxon>Bacillaceae</taxon>
        <taxon>Virgibacillus</taxon>
    </lineage>
</organism>
<gene>
    <name evidence="2" type="ORF">SAMN05421807_115108</name>
</gene>
<accession>A0A1M5WBE5</accession>
<proteinExistence type="predicted"/>
<evidence type="ECO:0008006" key="4">
    <source>
        <dbReference type="Google" id="ProtNLM"/>
    </source>
</evidence>
<dbReference type="Proteomes" id="UP000184079">
    <property type="component" value="Unassembled WGS sequence"/>
</dbReference>
<dbReference type="EMBL" id="FQXD01000015">
    <property type="protein sequence ID" value="SHH84919.1"/>
    <property type="molecule type" value="Genomic_DNA"/>
</dbReference>
<evidence type="ECO:0000313" key="3">
    <source>
        <dbReference type="Proteomes" id="UP000184079"/>
    </source>
</evidence>
<protein>
    <recommendedName>
        <fullName evidence="4">YesK-like protein</fullName>
    </recommendedName>
</protein>
<sequence>MDKILISTFLLALIIVTFLAIVNKQYRKGEIGEALSFFMLSGTSVYFGSALHSALTILFFIISPILALIGLMLLVKARKNRNIYKKY</sequence>
<feature type="transmembrane region" description="Helical" evidence="1">
    <location>
        <begin position="34"/>
        <end position="51"/>
    </location>
</feature>
<name>A0A1M5WBE5_9BACI</name>
<keyword evidence="1" id="KW-1133">Transmembrane helix</keyword>
<reference evidence="3" key="1">
    <citation type="submission" date="2016-11" db="EMBL/GenBank/DDBJ databases">
        <authorList>
            <person name="Varghese N."/>
            <person name="Submissions S."/>
        </authorList>
    </citation>
    <scope>NUCLEOTIDE SEQUENCE [LARGE SCALE GENOMIC DNA]</scope>
    <source>
        <strain evidence="3">CGMCC 1.6496</strain>
    </source>
</reference>
<keyword evidence="3" id="KW-1185">Reference proteome</keyword>
<keyword evidence="1" id="KW-0812">Transmembrane</keyword>
<keyword evidence="1" id="KW-0472">Membrane</keyword>
<dbReference type="RefSeq" id="WP_073011712.1">
    <property type="nucleotide sequence ID" value="NZ_FQXD01000015.1"/>
</dbReference>
<evidence type="ECO:0000256" key="1">
    <source>
        <dbReference type="SAM" id="Phobius"/>
    </source>
</evidence>